<feature type="region of interest" description="Disordered" evidence="1">
    <location>
        <begin position="1"/>
        <end position="68"/>
    </location>
</feature>
<name>A0A165H993_EXIGL</name>
<accession>A0A165H993</accession>
<dbReference type="InterPro" id="IPR043502">
    <property type="entry name" value="DNA/RNA_pol_sf"/>
</dbReference>
<protein>
    <recommendedName>
        <fullName evidence="4">DNA/RNA polymerase</fullName>
    </recommendedName>
</protein>
<dbReference type="OrthoDB" id="6776860at2759"/>
<dbReference type="AlphaFoldDB" id="A0A165H993"/>
<reference evidence="2 3" key="1">
    <citation type="journal article" date="2016" name="Mol. Biol. Evol.">
        <title>Comparative Genomics of Early-Diverging Mushroom-Forming Fungi Provides Insights into the Origins of Lignocellulose Decay Capabilities.</title>
        <authorList>
            <person name="Nagy L.G."/>
            <person name="Riley R."/>
            <person name="Tritt A."/>
            <person name="Adam C."/>
            <person name="Daum C."/>
            <person name="Floudas D."/>
            <person name="Sun H."/>
            <person name="Yadav J.S."/>
            <person name="Pangilinan J."/>
            <person name="Larsson K.H."/>
            <person name="Matsuura K."/>
            <person name="Barry K."/>
            <person name="Labutti K."/>
            <person name="Kuo R."/>
            <person name="Ohm R.A."/>
            <person name="Bhattacharya S.S."/>
            <person name="Shirouzu T."/>
            <person name="Yoshinaga Y."/>
            <person name="Martin F.M."/>
            <person name="Grigoriev I.V."/>
            <person name="Hibbett D.S."/>
        </authorList>
    </citation>
    <scope>NUCLEOTIDE SEQUENCE [LARGE SCALE GENOMIC DNA]</scope>
    <source>
        <strain evidence="2 3">HHB12029</strain>
    </source>
</reference>
<dbReference type="Proteomes" id="UP000077266">
    <property type="component" value="Unassembled WGS sequence"/>
</dbReference>
<evidence type="ECO:0000313" key="2">
    <source>
        <dbReference type="EMBL" id="KZV91632.1"/>
    </source>
</evidence>
<feature type="compositionally biased region" description="Low complexity" evidence="1">
    <location>
        <begin position="28"/>
        <end position="48"/>
    </location>
</feature>
<sequence length="175" mass="18834">MDEREKPREGSSEAAPEPAEKPVDANAPSAGTLPGAPSSSSSSLPVRSDSPELDPPATAEVPDPTVYPGVDLETILDLSPDVPADVRKRALELLRRHEKAFGFDGRLGHLSANAKVRTKEGVEPISVPMHGASPEKKAVIEEQLKKWFELGVIEDSISPWAAPVVIVYRNGKPRF</sequence>
<dbReference type="EMBL" id="KV426023">
    <property type="protein sequence ID" value="KZV91632.1"/>
    <property type="molecule type" value="Genomic_DNA"/>
</dbReference>
<evidence type="ECO:0008006" key="4">
    <source>
        <dbReference type="Google" id="ProtNLM"/>
    </source>
</evidence>
<keyword evidence="3" id="KW-1185">Reference proteome</keyword>
<dbReference type="STRING" id="1314781.A0A165H993"/>
<proteinExistence type="predicted"/>
<dbReference type="SUPFAM" id="SSF56672">
    <property type="entry name" value="DNA/RNA polymerases"/>
    <property type="match status" value="1"/>
</dbReference>
<feature type="non-terminal residue" evidence="2">
    <location>
        <position position="175"/>
    </location>
</feature>
<dbReference type="InParanoid" id="A0A165H993"/>
<evidence type="ECO:0000256" key="1">
    <source>
        <dbReference type="SAM" id="MobiDB-lite"/>
    </source>
</evidence>
<dbReference type="Gene3D" id="3.10.10.10">
    <property type="entry name" value="HIV Type 1 Reverse Transcriptase, subunit A, domain 1"/>
    <property type="match status" value="1"/>
</dbReference>
<organism evidence="2 3">
    <name type="scientific">Exidia glandulosa HHB12029</name>
    <dbReference type="NCBI Taxonomy" id="1314781"/>
    <lineage>
        <taxon>Eukaryota</taxon>
        <taxon>Fungi</taxon>
        <taxon>Dikarya</taxon>
        <taxon>Basidiomycota</taxon>
        <taxon>Agaricomycotina</taxon>
        <taxon>Agaricomycetes</taxon>
        <taxon>Auriculariales</taxon>
        <taxon>Exidiaceae</taxon>
        <taxon>Exidia</taxon>
    </lineage>
</organism>
<gene>
    <name evidence="2" type="ORF">EXIGLDRAFT_615390</name>
</gene>
<feature type="compositionally biased region" description="Basic and acidic residues" evidence="1">
    <location>
        <begin position="1"/>
        <end position="11"/>
    </location>
</feature>
<evidence type="ECO:0000313" key="3">
    <source>
        <dbReference type="Proteomes" id="UP000077266"/>
    </source>
</evidence>